<feature type="coiled-coil region" evidence="15">
    <location>
        <begin position="51"/>
        <end position="82"/>
    </location>
</feature>
<evidence type="ECO:0000256" key="4">
    <source>
        <dbReference type="ARBA" id="ARBA00005555"/>
    </source>
</evidence>
<keyword evidence="6 14" id="KW-0479">Metal-binding</keyword>
<dbReference type="GO" id="GO:0033503">
    <property type="term" value="C:HULC complex"/>
    <property type="evidence" value="ECO:0007669"/>
    <property type="project" value="TreeGrafter"/>
</dbReference>
<comment type="pathway">
    <text evidence="3 14">Protein modification; protein ubiquitination.</text>
</comment>
<keyword evidence="8 14" id="KW-0833">Ubl conjugation pathway</keyword>
<evidence type="ECO:0000256" key="9">
    <source>
        <dbReference type="ARBA" id="ARBA00022833"/>
    </source>
</evidence>
<protein>
    <recommendedName>
        <fullName evidence="14">E3 ubiquitin protein ligase</fullName>
        <ecNumber evidence="14">2.3.2.27</ecNumber>
    </recommendedName>
</protein>
<evidence type="ECO:0000313" key="19">
    <source>
        <dbReference type="Proteomes" id="UP000770717"/>
    </source>
</evidence>
<dbReference type="EMBL" id="WNTK01000407">
    <property type="protein sequence ID" value="KAG9469881.1"/>
    <property type="molecule type" value="Genomic_DNA"/>
</dbReference>
<dbReference type="UniPathway" id="UPA00143"/>
<dbReference type="PANTHER" id="PTHR23163:SF2">
    <property type="entry name" value="E3 UBIQUITIN-PROTEIN LIGASE BRE1A"/>
    <property type="match status" value="1"/>
</dbReference>
<dbReference type="GO" id="GO:0061630">
    <property type="term" value="F:ubiquitin protein ligase activity"/>
    <property type="evidence" value="ECO:0007669"/>
    <property type="project" value="UniProtKB-EC"/>
</dbReference>
<keyword evidence="11 14" id="KW-0175">Coiled coil</keyword>
<dbReference type="InterPro" id="IPR058642">
    <property type="entry name" value="BRE1A/B-like_dom"/>
</dbReference>
<feature type="domain" description="RING-type" evidence="17">
    <location>
        <begin position="871"/>
        <end position="910"/>
    </location>
</feature>
<dbReference type="Pfam" id="PF00097">
    <property type="entry name" value="zf-C3HC4"/>
    <property type="match status" value="1"/>
</dbReference>
<keyword evidence="7 13" id="KW-0863">Zinc-finger</keyword>
<comment type="subcellular location">
    <subcellularLocation>
        <location evidence="2 14">Nucleus</location>
    </subcellularLocation>
</comment>
<proteinExistence type="inferred from homology"/>
<feature type="region of interest" description="Disordered" evidence="16">
    <location>
        <begin position="130"/>
        <end position="151"/>
    </location>
</feature>
<dbReference type="InterPro" id="IPR058643">
    <property type="entry name" value="BRE1-like_CC"/>
</dbReference>
<comment type="similarity">
    <text evidence="4 14">Belongs to the BRE1 family.</text>
</comment>
<dbReference type="Proteomes" id="UP000770717">
    <property type="component" value="Unassembled WGS sequence"/>
</dbReference>
<dbReference type="GO" id="GO:0005634">
    <property type="term" value="C:nucleus"/>
    <property type="evidence" value="ECO:0007669"/>
    <property type="project" value="UniProtKB-SubCell"/>
</dbReference>
<dbReference type="GO" id="GO:0016567">
    <property type="term" value="P:protein ubiquitination"/>
    <property type="evidence" value="ECO:0007669"/>
    <property type="project" value="UniProtKB-UniRule"/>
</dbReference>
<keyword evidence="19" id="KW-1185">Reference proteome</keyword>
<dbReference type="CDD" id="cd16814">
    <property type="entry name" value="RING-HC_RNF20"/>
    <property type="match status" value="1"/>
</dbReference>
<evidence type="ECO:0000256" key="15">
    <source>
        <dbReference type="SAM" id="Coils"/>
    </source>
</evidence>
<evidence type="ECO:0000256" key="7">
    <source>
        <dbReference type="ARBA" id="ARBA00022771"/>
    </source>
</evidence>
<evidence type="ECO:0000256" key="8">
    <source>
        <dbReference type="ARBA" id="ARBA00022786"/>
    </source>
</evidence>
<feature type="region of interest" description="Disordered" evidence="16">
    <location>
        <begin position="507"/>
        <end position="611"/>
    </location>
</feature>
<dbReference type="Gene3D" id="3.30.40.10">
    <property type="entry name" value="Zinc/RING finger domain, C3HC4 (zinc finger)"/>
    <property type="match status" value="1"/>
</dbReference>
<evidence type="ECO:0000256" key="2">
    <source>
        <dbReference type="ARBA" id="ARBA00004123"/>
    </source>
</evidence>
<feature type="region of interest" description="Disordered" evidence="16">
    <location>
        <begin position="1"/>
        <end position="44"/>
    </location>
</feature>
<dbReference type="GO" id="GO:0006325">
    <property type="term" value="P:chromatin organization"/>
    <property type="evidence" value="ECO:0007669"/>
    <property type="project" value="UniProtKB-KW"/>
</dbReference>
<comment type="caution">
    <text evidence="18">The sequence shown here is derived from an EMBL/GenBank/DDBJ whole genome shotgun (WGS) entry which is preliminary data.</text>
</comment>
<evidence type="ECO:0000256" key="16">
    <source>
        <dbReference type="SAM" id="MobiDB-lite"/>
    </source>
</evidence>
<dbReference type="PROSITE" id="PS50089">
    <property type="entry name" value="ZF_RING_2"/>
    <property type="match status" value="1"/>
</dbReference>
<dbReference type="InterPro" id="IPR013083">
    <property type="entry name" value="Znf_RING/FYVE/PHD"/>
</dbReference>
<keyword evidence="5 14" id="KW-0808">Transferase</keyword>
<dbReference type="OrthoDB" id="10266039at2759"/>
<evidence type="ECO:0000256" key="14">
    <source>
        <dbReference type="RuleBase" id="RU365038"/>
    </source>
</evidence>
<feature type="coiled-coil region" evidence="15">
    <location>
        <begin position="217"/>
        <end position="297"/>
    </location>
</feature>
<feature type="coiled-coil region" evidence="15">
    <location>
        <begin position="335"/>
        <end position="372"/>
    </location>
</feature>
<dbReference type="Pfam" id="PF26052">
    <property type="entry name" value="BRE1B"/>
    <property type="match status" value="1"/>
</dbReference>
<evidence type="ECO:0000313" key="18">
    <source>
        <dbReference type="EMBL" id="KAG9469881.1"/>
    </source>
</evidence>
<evidence type="ECO:0000259" key="17">
    <source>
        <dbReference type="PROSITE" id="PS50089"/>
    </source>
</evidence>
<dbReference type="GO" id="GO:0008270">
    <property type="term" value="F:zinc ion binding"/>
    <property type="evidence" value="ECO:0007669"/>
    <property type="project" value="UniProtKB-KW"/>
</dbReference>
<organism evidence="18 19">
    <name type="scientific">Eleutherodactylus coqui</name>
    <name type="common">Puerto Rican coqui</name>
    <dbReference type="NCBI Taxonomy" id="57060"/>
    <lineage>
        <taxon>Eukaryota</taxon>
        <taxon>Metazoa</taxon>
        <taxon>Chordata</taxon>
        <taxon>Craniata</taxon>
        <taxon>Vertebrata</taxon>
        <taxon>Euteleostomi</taxon>
        <taxon>Amphibia</taxon>
        <taxon>Batrachia</taxon>
        <taxon>Anura</taxon>
        <taxon>Neobatrachia</taxon>
        <taxon>Hyloidea</taxon>
        <taxon>Eleutherodactylidae</taxon>
        <taxon>Eleutherodactylinae</taxon>
        <taxon>Eleutherodactylus</taxon>
        <taxon>Eleutherodactylus</taxon>
    </lineage>
</organism>
<keyword evidence="9 14" id="KW-0862">Zinc</keyword>
<feature type="compositionally biased region" description="Basic and acidic residues" evidence="16">
    <location>
        <begin position="528"/>
        <end position="541"/>
    </location>
</feature>
<dbReference type="EC" id="2.3.2.27" evidence="14"/>
<evidence type="ECO:0000256" key="10">
    <source>
        <dbReference type="ARBA" id="ARBA00022853"/>
    </source>
</evidence>
<dbReference type="InterPro" id="IPR001841">
    <property type="entry name" value="Znf_RING"/>
</dbReference>
<dbReference type="Gene3D" id="1.20.1170.10">
    <property type="match status" value="1"/>
</dbReference>
<accession>A0A8J6JU87</accession>
<comment type="catalytic activity">
    <reaction evidence="1 14">
        <text>S-ubiquitinyl-[E2 ubiquitin-conjugating enzyme]-L-cysteine + [acceptor protein]-L-lysine = [E2 ubiquitin-conjugating enzyme]-L-cysteine + N(6)-ubiquitinyl-[acceptor protein]-L-lysine.</text>
        <dbReference type="EC" id="2.3.2.27"/>
    </reaction>
</comment>
<dbReference type="PANTHER" id="PTHR23163">
    <property type="entry name" value="RING FINGER PROTEIN-RELATED"/>
    <property type="match status" value="1"/>
</dbReference>
<dbReference type="InterPro" id="IPR013956">
    <property type="entry name" value="E3_ubiquit_lig_Bre1"/>
</dbReference>
<feature type="compositionally biased region" description="Polar residues" evidence="16">
    <location>
        <begin position="513"/>
        <end position="527"/>
    </location>
</feature>
<evidence type="ECO:0000256" key="6">
    <source>
        <dbReference type="ARBA" id="ARBA00022723"/>
    </source>
</evidence>
<evidence type="ECO:0000256" key="3">
    <source>
        <dbReference type="ARBA" id="ARBA00004906"/>
    </source>
</evidence>
<dbReference type="InterPro" id="IPR018957">
    <property type="entry name" value="Znf_C3HC4_RING-type"/>
</dbReference>
<dbReference type="SUPFAM" id="SSF57850">
    <property type="entry name" value="RING/U-box"/>
    <property type="match status" value="1"/>
</dbReference>
<gene>
    <name evidence="18" type="ORF">GDO78_019444</name>
</gene>
<dbReference type="PROSITE" id="PS00518">
    <property type="entry name" value="ZF_RING_1"/>
    <property type="match status" value="1"/>
</dbReference>
<evidence type="ECO:0000256" key="12">
    <source>
        <dbReference type="ARBA" id="ARBA00023242"/>
    </source>
</evidence>
<evidence type="ECO:0000256" key="11">
    <source>
        <dbReference type="ARBA" id="ARBA00023054"/>
    </source>
</evidence>
<reference evidence="18" key="1">
    <citation type="thesis" date="2020" institute="ProQuest LLC" country="789 East Eisenhower Parkway, Ann Arbor, MI, USA">
        <title>Comparative Genomics and Chromosome Evolution.</title>
        <authorList>
            <person name="Mudd A.B."/>
        </authorList>
    </citation>
    <scope>NUCLEOTIDE SEQUENCE</scope>
    <source>
        <strain evidence="18">HN-11 Male</strain>
        <tissue evidence="18">Kidney and liver</tissue>
    </source>
</reference>
<keyword evidence="12 14" id="KW-0539">Nucleus</keyword>
<dbReference type="AlphaFoldDB" id="A0A8J6JU87"/>
<dbReference type="Pfam" id="PF26095">
    <property type="entry name" value="CC_Bre1"/>
    <property type="match status" value="1"/>
</dbReference>
<keyword evidence="10 14" id="KW-0156">Chromatin regulator</keyword>
<evidence type="ECO:0000256" key="5">
    <source>
        <dbReference type="ARBA" id="ARBA00022679"/>
    </source>
</evidence>
<dbReference type="SMART" id="SM00184">
    <property type="entry name" value="RING"/>
    <property type="match status" value="1"/>
</dbReference>
<name>A0A8J6JU87_ELECQ</name>
<sequence>MSGAANKRTAGDAGPSGPPEKKAAVEDSGTTVETIKLGGVSSTEEQDLRTLQVKNKKLAGMLDQRQAIEDELRDRIETLEKRQATDDASLLIINRYWSQFDENIRILLGRYDLDQDLGEFLSERKALVIPEPEPDSDSNSERKDSERGEGLTESFSFLGTLASSSSEEIESQLQERVESSRRAVARIVLVYDRLHARLDQLSAKLSSNDPSQMEEAVKELNSMLSNENMRLQEVSKRLQEKQQNMTQEFSQLQTRLENAESRVSVLDGLIEDLQWDIDKVRKREQRLNRHLSEVLERVNSKGYKVYGAGSSLYGGTITINSKKFEEMTSEVDMNKELAVNRLQELDKLRQDLQDVTLENQELQALLANAVEENVRLSPEYRCMQSQFSVLYNESLQLKAHLDEARSLLHGTRGNHQRQLELIERDEVSLQKKVRTEVIQLEDTLAQVRKEYEMLRIEFEQTLAANEQAGPINREMRHLISSLQNHNHQLKGEVLRYKRRLREIQGDINKMRSRSSSGLFLPASQSSVEEPKEETIEIKPEPEESAPPTPASSQPEPVLKREEEEVQAQPQQRDRRERERERGREKDRGDSSKEKSKHEPDTKRKDAESVKQMKAELKRVQESLRDMKLLLDMYRSAPKEQRDKVQLMTAERKSKAELEELRLRHRELEERERRDSKKMADEDALRRMRAAEEQTEALQKRLSTAKQEEEALLSEMDVTGQAFEDMQEQNIRLMQQLREKDDANFKLMSERIKSNQIHKLLKEEKEELADQLLTLRTQVDAQLQVLRKLEEKEHLLQSSITTGEKELTLRTQALDLSKRKAMEASQQAEELRVQLELSQKKLQDLRVEIIENSSSREKDAFNYKRAQSRLTCPCCNSRKMDAVLTKCFHVFCFECVKTRYDTRQRKCPKCNAAFGANDFHRIYIG</sequence>
<dbReference type="InterPro" id="IPR017907">
    <property type="entry name" value="Znf_RING_CS"/>
</dbReference>
<evidence type="ECO:0000256" key="13">
    <source>
        <dbReference type="PROSITE-ProRule" id="PRU00175"/>
    </source>
</evidence>
<feature type="compositionally biased region" description="Basic and acidic residues" evidence="16">
    <location>
        <begin position="571"/>
        <end position="611"/>
    </location>
</feature>
<evidence type="ECO:0000256" key="1">
    <source>
        <dbReference type="ARBA" id="ARBA00000900"/>
    </source>
</evidence>
<feature type="compositionally biased region" description="Basic and acidic residues" evidence="16">
    <location>
        <begin position="139"/>
        <end position="150"/>
    </location>
</feature>